<keyword evidence="1" id="KW-0805">Transcription regulation</keyword>
<keyword evidence="4" id="KW-0804">Transcription</keyword>
<keyword evidence="7" id="KW-1185">Reference proteome</keyword>
<organism evidence="6 7">
    <name type="scientific">Rhodoferax ferrireducens</name>
    <dbReference type="NCBI Taxonomy" id="192843"/>
    <lineage>
        <taxon>Bacteria</taxon>
        <taxon>Pseudomonadati</taxon>
        <taxon>Pseudomonadota</taxon>
        <taxon>Betaproteobacteria</taxon>
        <taxon>Burkholderiales</taxon>
        <taxon>Comamonadaceae</taxon>
        <taxon>Rhodoferax</taxon>
    </lineage>
</organism>
<dbReference type="CDD" id="cd06124">
    <property type="entry name" value="cupin_NimR-like_N"/>
    <property type="match status" value="1"/>
</dbReference>
<name>A0ABU2C7Z0_9BURK</name>
<dbReference type="InterPro" id="IPR011051">
    <property type="entry name" value="RmlC_Cupin_sf"/>
</dbReference>
<dbReference type="InterPro" id="IPR009057">
    <property type="entry name" value="Homeodomain-like_sf"/>
</dbReference>
<comment type="caution">
    <text evidence="6">The sequence shown here is derived from an EMBL/GenBank/DDBJ whole genome shotgun (WGS) entry which is preliminary data.</text>
</comment>
<dbReference type="Pfam" id="PF12833">
    <property type="entry name" value="HTH_18"/>
    <property type="match status" value="1"/>
</dbReference>
<evidence type="ECO:0000256" key="3">
    <source>
        <dbReference type="ARBA" id="ARBA00023159"/>
    </source>
</evidence>
<keyword evidence="2" id="KW-0238">DNA-binding</keyword>
<evidence type="ECO:0000313" key="7">
    <source>
        <dbReference type="Proteomes" id="UP001180487"/>
    </source>
</evidence>
<dbReference type="PRINTS" id="PR00032">
    <property type="entry name" value="HTHARAC"/>
</dbReference>
<dbReference type="Gene3D" id="1.10.10.60">
    <property type="entry name" value="Homeodomain-like"/>
    <property type="match status" value="1"/>
</dbReference>
<dbReference type="PROSITE" id="PS01124">
    <property type="entry name" value="HTH_ARAC_FAMILY_2"/>
    <property type="match status" value="1"/>
</dbReference>
<evidence type="ECO:0000259" key="5">
    <source>
        <dbReference type="PROSITE" id="PS01124"/>
    </source>
</evidence>
<evidence type="ECO:0000256" key="4">
    <source>
        <dbReference type="ARBA" id="ARBA00023163"/>
    </source>
</evidence>
<feature type="domain" description="HTH araC/xylS-type" evidence="5">
    <location>
        <begin position="165"/>
        <end position="265"/>
    </location>
</feature>
<keyword evidence="3" id="KW-0010">Activator</keyword>
<dbReference type="SUPFAM" id="SSF46689">
    <property type="entry name" value="Homeodomain-like"/>
    <property type="match status" value="1"/>
</dbReference>
<proteinExistence type="predicted"/>
<dbReference type="InterPro" id="IPR003313">
    <property type="entry name" value="AraC-bd"/>
</dbReference>
<accession>A0ABU2C7Z0</accession>
<dbReference type="RefSeq" id="WP_310373044.1">
    <property type="nucleotide sequence ID" value="NZ_JAVDXT010000002.1"/>
</dbReference>
<sequence length="278" mass="30718">MLRTSVLKFTELESVDNFAPTPQRPLRCRARSLPVDTHFEPHQHAWAQLAYCDRGLMQVTAIDQGQHSSFIVPPSRAVWIPANLPHAVTLLENAHLRTLYMDVSATPPGWTGCRTLVVSSFLRELIHALEDTQPGPRENALILLTLDEITHADTYNLRIALPQDKRLRALCDAVLREPSRQATLAEWAADFGASERTVARLFRDQLGTSYLQWRQQAVLAHALPLLARGVPVSQVATGCGYASDSAFAAMFKAAMGQSPSQFQGAALKFMKNKAPALV</sequence>
<dbReference type="SUPFAM" id="SSF51182">
    <property type="entry name" value="RmlC-like cupins"/>
    <property type="match status" value="1"/>
</dbReference>
<evidence type="ECO:0000256" key="1">
    <source>
        <dbReference type="ARBA" id="ARBA00023015"/>
    </source>
</evidence>
<dbReference type="EMBL" id="JAVDXT010000002">
    <property type="protein sequence ID" value="MDR7377357.1"/>
    <property type="molecule type" value="Genomic_DNA"/>
</dbReference>
<dbReference type="InterPro" id="IPR020449">
    <property type="entry name" value="Tscrpt_reg_AraC-type_HTH"/>
</dbReference>
<dbReference type="Pfam" id="PF02311">
    <property type="entry name" value="AraC_binding"/>
    <property type="match status" value="1"/>
</dbReference>
<dbReference type="Gene3D" id="2.60.120.10">
    <property type="entry name" value="Jelly Rolls"/>
    <property type="match status" value="1"/>
</dbReference>
<gene>
    <name evidence="6" type="ORF">J2X19_002036</name>
</gene>
<dbReference type="PANTHER" id="PTHR11019">
    <property type="entry name" value="HTH-TYPE TRANSCRIPTIONAL REGULATOR NIMR"/>
    <property type="match status" value="1"/>
</dbReference>
<evidence type="ECO:0000256" key="2">
    <source>
        <dbReference type="ARBA" id="ARBA00023125"/>
    </source>
</evidence>
<dbReference type="InterPro" id="IPR014710">
    <property type="entry name" value="RmlC-like_jellyroll"/>
</dbReference>
<reference evidence="6 7" key="1">
    <citation type="submission" date="2023-07" db="EMBL/GenBank/DDBJ databases">
        <title>Sorghum-associated microbial communities from plants grown in Nebraska, USA.</title>
        <authorList>
            <person name="Schachtman D."/>
        </authorList>
    </citation>
    <scope>NUCLEOTIDE SEQUENCE [LARGE SCALE GENOMIC DNA]</scope>
    <source>
        <strain evidence="6 7">BE313</strain>
    </source>
</reference>
<evidence type="ECO:0000313" key="6">
    <source>
        <dbReference type="EMBL" id="MDR7377357.1"/>
    </source>
</evidence>
<dbReference type="SMART" id="SM00342">
    <property type="entry name" value="HTH_ARAC"/>
    <property type="match status" value="1"/>
</dbReference>
<dbReference type="InterPro" id="IPR018060">
    <property type="entry name" value="HTH_AraC"/>
</dbReference>
<dbReference type="PANTHER" id="PTHR11019:SF159">
    <property type="entry name" value="TRANSCRIPTIONAL REGULATOR-RELATED"/>
    <property type="match status" value="1"/>
</dbReference>
<dbReference type="Proteomes" id="UP001180487">
    <property type="component" value="Unassembled WGS sequence"/>
</dbReference>
<protein>
    <submittedName>
        <fullName evidence="6">AraC-like DNA-binding protein</fullName>
    </submittedName>
</protein>